<protein>
    <submittedName>
        <fullName evidence="2">DNA-binding protein</fullName>
    </submittedName>
</protein>
<feature type="signal peptide" evidence="1">
    <location>
        <begin position="1"/>
        <end position="23"/>
    </location>
</feature>
<evidence type="ECO:0000256" key="1">
    <source>
        <dbReference type="SAM" id="SignalP"/>
    </source>
</evidence>
<accession>A0ABS0YEN1</accession>
<dbReference type="GO" id="GO:0003677">
    <property type="term" value="F:DNA binding"/>
    <property type="evidence" value="ECO:0007669"/>
    <property type="project" value="UniProtKB-KW"/>
</dbReference>
<evidence type="ECO:0000313" key="2">
    <source>
        <dbReference type="EMBL" id="MBJ6750766.1"/>
    </source>
</evidence>
<evidence type="ECO:0000313" key="3">
    <source>
        <dbReference type="Proteomes" id="UP000614714"/>
    </source>
</evidence>
<proteinExistence type="predicted"/>
<gene>
    <name evidence="2" type="ORF">JFN91_11120</name>
</gene>
<reference evidence="2 3" key="1">
    <citation type="submission" date="2020-12" db="EMBL/GenBank/DDBJ databases">
        <title>Geomonas sp. Red421, isolated from paddy soil.</title>
        <authorList>
            <person name="Xu Z."/>
            <person name="Zhang Z."/>
            <person name="Masuda Y."/>
            <person name="Itoh H."/>
            <person name="Senoo K."/>
        </authorList>
    </citation>
    <scope>NUCLEOTIDE SEQUENCE [LARGE SCALE GENOMIC DNA]</scope>
    <source>
        <strain evidence="2 3">Red421</strain>
    </source>
</reference>
<keyword evidence="2" id="KW-0238">DNA-binding</keyword>
<organism evidence="2 3">
    <name type="scientific">Geomonas anaerohicana</name>
    <dbReference type="NCBI Taxonomy" id="2798583"/>
    <lineage>
        <taxon>Bacteria</taxon>
        <taxon>Pseudomonadati</taxon>
        <taxon>Thermodesulfobacteriota</taxon>
        <taxon>Desulfuromonadia</taxon>
        <taxon>Geobacterales</taxon>
        <taxon>Geobacteraceae</taxon>
        <taxon>Geomonas</taxon>
    </lineage>
</organism>
<dbReference type="EMBL" id="JAEMHL010000005">
    <property type="protein sequence ID" value="MBJ6750766.1"/>
    <property type="molecule type" value="Genomic_DNA"/>
</dbReference>
<sequence length="295" mass="30843">MKRYSTIMSVLVTLALPVAGTCADAPKAPEKADTKVEAVAAPKAADAKADVKADAAAKTPESKAEAIQKSMSKSGHSMMMGGAAPAEAGAAEINTNPTGKVIETMAGGGYTYANLEVADGTKTWVAYPVLETRVGDTLSFQGCMPMSKFQSKTLNRTFDSILFCNAPEVKGAAKPAAKEAKKAAPGEKIKVEKATGANAYTVEEIFAKRGSLNGKQVVVRGQVVKTATGIMNKNWLHLQDGTGNDKKKTNDLVVTTTDNAEEGDVITVSGTLAKDKDFGGGYKYTAIIEKGSVKK</sequence>
<feature type="chain" id="PRO_5047289316" evidence="1">
    <location>
        <begin position="24"/>
        <end position="295"/>
    </location>
</feature>
<name>A0ABS0YEN1_9BACT</name>
<dbReference type="Proteomes" id="UP000614714">
    <property type="component" value="Unassembled WGS sequence"/>
</dbReference>
<keyword evidence="1" id="KW-0732">Signal</keyword>
<dbReference type="RefSeq" id="WP_199389274.1">
    <property type="nucleotide sequence ID" value="NZ_JAEMHL010000005.1"/>
</dbReference>
<keyword evidence="3" id="KW-1185">Reference proteome</keyword>
<comment type="caution">
    <text evidence="2">The sequence shown here is derived from an EMBL/GenBank/DDBJ whole genome shotgun (WGS) entry which is preliminary data.</text>
</comment>